<geneLocation type="plasmid" evidence="2">
    <name>pPm60</name>
</geneLocation>
<dbReference type="SUPFAM" id="SSF52833">
    <property type="entry name" value="Thioredoxin-like"/>
    <property type="match status" value="1"/>
</dbReference>
<dbReference type="Pfam" id="PF13462">
    <property type="entry name" value="Thioredoxin_4"/>
    <property type="match status" value="1"/>
</dbReference>
<dbReference type="InterPro" id="IPR036249">
    <property type="entry name" value="Thioredoxin-like_sf"/>
</dbReference>
<feature type="domain" description="Thioredoxin-like fold" evidence="1">
    <location>
        <begin position="92"/>
        <end position="234"/>
    </location>
</feature>
<protein>
    <submittedName>
        <fullName evidence="2">DsbA</fullName>
    </submittedName>
</protein>
<accession>A0A2L1KUH2</accession>
<evidence type="ECO:0000259" key="1">
    <source>
        <dbReference type="Pfam" id="PF13462"/>
    </source>
</evidence>
<dbReference type="AlphaFoldDB" id="A0A2L1KUH2"/>
<dbReference type="RefSeq" id="WP_023159937.1">
    <property type="nucleotide sequence ID" value="NZ_AP026828.1"/>
</dbReference>
<dbReference type="GeneID" id="93396187"/>
<proteinExistence type="predicted"/>
<reference evidence="2" key="1">
    <citation type="journal article" date="2018" name="Antimicrob. Agents Chemother.">
        <title>Characterization of the complete nucleotide sequences of IMP-4-encoding plasmids, belonging to diverse Inc families, recovered from Enterobacteriaceae of wildlife origin.</title>
        <authorList>
            <person name="Dolejska M."/>
            <person name="Papagiannitsis C.C."/>
            <person name="Pratova H."/>
            <person name="Medvecky M."/>
            <person name="Davidova Gerzova L."/>
            <person name="Valcek A."/>
        </authorList>
    </citation>
    <scope>NUCLEOTIDE SEQUENCE</scope>
    <source>
        <plasmid evidence="2">pPm60</plasmid>
    </source>
</reference>
<keyword evidence="2" id="KW-0614">Plasmid</keyword>
<sequence length="263" mass="28816">MKKITFTHVSVVALAALTAFTGTKTYFLNADMNEIQIAVDSIEIPKIANDDDLANFFSTYIAATGYKPTTLKTPEQISESNKSTLEQPSPTNDRVYGNINAPFLLIHYSDFECPYCGQEFPELLDFVDSSGGNVALVFKHTLGHGQRSLYLSTLTECAYAQKGNYGFFEVAKFIFDSQRSGGFSTPIAQLASSYSLDETVFQSCVNSNSSNAKILFDTQEAIGLNFDRTPSTIVSYQEKAVPLQGAVPLNEIKAVMGQLTQVN</sequence>
<dbReference type="InterPro" id="IPR012336">
    <property type="entry name" value="Thioredoxin-like_fold"/>
</dbReference>
<dbReference type="EMBL" id="MG516911">
    <property type="protein sequence ID" value="AVE26210.1"/>
    <property type="molecule type" value="Genomic_DNA"/>
</dbReference>
<name>A0A2L1KUH2_PROMI</name>
<organism evidence="2">
    <name type="scientific">Proteus mirabilis</name>
    <dbReference type="NCBI Taxonomy" id="584"/>
    <lineage>
        <taxon>Bacteria</taxon>
        <taxon>Pseudomonadati</taxon>
        <taxon>Pseudomonadota</taxon>
        <taxon>Gammaproteobacteria</taxon>
        <taxon>Enterobacterales</taxon>
        <taxon>Morganellaceae</taxon>
        <taxon>Proteus</taxon>
    </lineage>
</organism>
<evidence type="ECO:0000313" key="2">
    <source>
        <dbReference type="EMBL" id="AVE26210.1"/>
    </source>
</evidence>
<dbReference type="Gene3D" id="3.40.30.10">
    <property type="entry name" value="Glutaredoxin"/>
    <property type="match status" value="1"/>
</dbReference>